<protein>
    <recommendedName>
        <fullName evidence="4">SDR family oxidoreductase</fullName>
    </recommendedName>
</protein>
<sequence length="71" mass="7131">MERLFGPDGIRVNAVAPGIIGTETHAAMGDPGRPAKAAAGSHSDGPASPRRPPARSPGSCRPTPPAPPVRS</sequence>
<dbReference type="EMBL" id="BAAAUD010000021">
    <property type="protein sequence ID" value="GAA2937372.1"/>
    <property type="molecule type" value="Genomic_DNA"/>
</dbReference>
<keyword evidence="3" id="KW-1185">Reference proteome</keyword>
<dbReference type="InterPro" id="IPR036291">
    <property type="entry name" value="NAD(P)-bd_dom_sf"/>
</dbReference>
<dbReference type="Proteomes" id="UP001500403">
    <property type="component" value="Unassembled WGS sequence"/>
</dbReference>
<name>A0ABN3X4H2_9ACTN</name>
<evidence type="ECO:0000313" key="3">
    <source>
        <dbReference type="Proteomes" id="UP001500403"/>
    </source>
</evidence>
<feature type="region of interest" description="Disordered" evidence="1">
    <location>
        <begin position="23"/>
        <end position="71"/>
    </location>
</feature>
<comment type="caution">
    <text evidence="2">The sequence shown here is derived from an EMBL/GenBank/DDBJ whole genome shotgun (WGS) entry which is preliminary data.</text>
</comment>
<organism evidence="2 3">
    <name type="scientific">Streptomyces enissocaesilis</name>
    <dbReference type="NCBI Taxonomy" id="332589"/>
    <lineage>
        <taxon>Bacteria</taxon>
        <taxon>Bacillati</taxon>
        <taxon>Actinomycetota</taxon>
        <taxon>Actinomycetes</taxon>
        <taxon>Kitasatosporales</taxon>
        <taxon>Streptomycetaceae</taxon>
        <taxon>Streptomyces</taxon>
        <taxon>Streptomyces rochei group</taxon>
    </lineage>
</organism>
<evidence type="ECO:0000313" key="2">
    <source>
        <dbReference type="EMBL" id="GAA2937372.1"/>
    </source>
</evidence>
<gene>
    <name evidence="2" type="ORF">GCM10010446_23310</name>
</gene>
<feature type="compositionally biased region" description="Pro residues" evidence="1">
    <location>
        <begin position="62"/>
        <end position="71"/>
    </location>
</feature>
<evidence type="ECO:0000256" key="1">
    <source>
        <dbReference type="SAM" id="MobiDB-lite"/>
    </source>
</evidence>
<proteinExistence type="predicted"/>
<accession>A0ABN3X4H2</accession>
<dbReference type="SUPFAM" id="SSF51735">
    <property type="entry name" value="NAD(P)-binding Rossmann-fold domains"/>
    <property type="match status" value="1"/>
</dbReference>
<dbReference type="Gene3D" id="3.40.50.720">
    <property type="entry name" value="NAD(P)-binding Rossmann-like Domain"/>
    <property type="match status" value="1"/>
</dbReference>
<reference evidence="3" key="1">
    <citation type="journal article" date="2019" name="Int. J. Syst. Evol. Microbiol.">
        <title>The Global Catalogue of Microorganisms (GCM) 10K type strain sequencing project: providing services to taxonomists for standard genome sequencing and annotation.</title>
        <authorList>
            <consortium name="The Broad Institute Genomics Platform"/>
            <consortium name="The Broad Institute Genome Sequencing Center for Infectious Disease"/>
            <person name="Wu L."/>
            <person name="Ma J."/>
        </authorList>
    </citation>
    <scope>NUCLEOTIDE SEQUENCE [LARGE SCALE GENOMIC DNA]</scope>
    <source>
        <strain evidence="3">JCM 9088</strain>
    </source>
</reference>
<evidence type="ECO:0008006" key="4">
    <source>
        <dbReference type="Google" id="ProtNLM"/>
    </source>
</evidence>